<dbReference type="EMBL" id="KN825937">
    <property type="protein sequence ID" value="KIK80774.1"/>
    <property type="molecule type" value="Genomic_DNA"/>
</dbReference>
<dbReference type="InParanoid" id="A0A0D0DH90"/>
<dbReference type="STRING" id="930991.A0A0D0DH90"/>
<dbReference type="OrthoDB" id="2449121at2759"/>
<sequence length="505" mass="56814">MINGHFGPADDNETCTHLIDFAVSAGDDPSDEAWLPPKEARRAAQQKQPSAGWPKQYKKGPDVGSKSARTHNASDASAGINKFNGPTNLNPGLAREAKEAWEDELEEQEQGGIEVRGWNELREQIKSDLSKGAKTLPLSCINQLLLIRNFATLRLKGSGRIEASLEIARQWHEGKGAHFAWKVRALACHYQVFEQLPVKKCGGRANDLSPLKDEQLQLASRQWLTSQAVGQITPSQSRFALNDTILPSLNITLAWPLLRKGVYMDGHECDDVKKYRQEVFLPAMAAFESCMIHYEGLELHCVEPNLLPGEKVIANWHDKCCFHGNDFKTHAYKGRIIHVLGFINSEDGRLALRNKDGDVIEEAREIIYPGANGDAWWDTEQLLDQVKWAIWIFEAAHPNCISLFIFYQSSAHALLPPDALKAFKMNKSNGGKQWKQQDTIIPQSNPTVEQRGSVQKMTLPDGRPKGLQQYWGWCKYRYREVQKKTFAEAKHAAQEQLNACPTDVI</sequence>
<dbReference type="Proteomes" id="UP000054538">
    <property type="component" value="Unassembled WGS sequence"/>
</dbReference>
<evidence type="ECO:0000313" key="3">
    <source>
        <dbReference type="Proteomes" id="UP000054538"/>
    </source>
</evidence>
<evidence type="ECO:0000313" key="2">
    <source>
        <dbReference type="EMBL" id="KIK80774.1"/>
    </source>
</evidence>
<organism evidence="2 3">
    <name type="scientific">Paxillus rubicundulus Ve08.2h10</name>
    <dbReference type="NCBI Taxonomy" id="930991"/>
    <lineage>
        <taxon>Eukaryota</taxon>
        <taxon>Fungi</taxon>
        <taxon>Dikarya</taxon>
        <taxon>Basidiomycota</taxon>
        <taxon>Agaricomycotina</taxon>
        <taxon>Agaricomycetes</taxon>
        <taxon>Agaricomycetidae</taxon>
        <taxon>Boletales</taxon>
        <taxon>Paxilineae</taxon>
        <taxon>Paxillaceae</taxon>
        <taxon>Paxillus</taxon>
    </lineage>
</organism>
<dbReference type="PANTHER" id="PTHR35871:SF1">
    <property type="entry name" value="CXC1-LIKE CYSTEINE CLUSTER ASSOCIATED WITH KDZ TRANSPOSASES DOMAIN-CONTAINING PROTEIN"/>
    <property type="match status" value="1"/>
</dbReference>
<reference evidence="3" key="2">
    <citation type="submission" date="2015-01" db="EMBL/GenBank/DDBJ databases">
        <title>Evolutionary Origins and Diversification of the Mycorrhizal Mutualists.</title>
        <authorList>
            <consortium name="DOE Joint Genome Institute"/>
            <consortium name="Mycorrhizal Genomics Consortium"/>
            <person name="Kohler A."/>
            <person name="Kuo A."/>
            <person name="Nagy L.G."/>
            <person name="Floudas D."/>
            <person name="Copeland A."/>
            <person name="Barry K.W."/>
            <person name="Cichocki N."/>
            <person name="Veneault-Fourrey C."/>
            <person name="LaButti K."/>
            <person name="Lindquist E.A."/>
            <person name="Lipzen A."/>
            <person name="Lundell T."/>
            <person name="Morin E."/>
            <person name="Murat C."/>
            <person name="Riley R."/>
            <person name="Ohm R."/>
            <person name="Sun H."/>
            <person name="Tunlid A."/>
            <person name="Henrissat B."/>
            <person name="Grigoriev I.V."/>
            <person name="Hibbett D.S."/>
            <person name="Martin F."/>
        </authorList>
    </citation>
    <scope>NUCLEOTIDE SEQUENCE [LARGE SCALE GENOMIC DNA]</scope>
    <source>
        <strain evidence="3">Ve08.2h10</strain>
    </source>
</reference>
<name>A0A0D0DH90_9AGAM</name>
<dbReference type="AlphaFoldDB" id="A0A0D0DH90"/>
<reference evidence="2 3" key="1">
    <citation type="submission" date="2014-04" db="EMBL/GenBank/DDBJ databases">
        <authorList>
            <consortium name="DOE Joint Genome Institute"/>
            <person name="Kuo A."/>
            <person name="Kohler A."/>
            <person name="Jargeat P."/>
            <person name="Nagy L.G."/>
            <person name="Floudas D."/>
            <person name="Copeland A."/>
            <person name="Barry K.W."/>
            <person name="Cichocki N."/>
            <person name="Veneault-Fourrey C."/>
            <person name="LaButti K."/>
            <person name="Lindquist E.A."/>
            <person name="Lipzen A."/>
            <person name="Lundell T."/>
            <person name="Morin E."/>
            <person name="Murat C."/>
            <person name="Sun H."/>
            <person name="Tunlid A."/>
            <person name="Henrissat B."/>
            <person name="Grigoriev I.V."/>
            <person name="Hibbett D.S."/>
            <person name="Martin F."/>
            <person name="Nordberg H.P."/>
            <person name="Cantor M.N."/>
            <person name="Hua S.X."/>
        </authorList>
    </citation>
    <scope>NUCLEOTIDE SEQUENCE [LARGE SCALE GENOMIC DNA]</scope>
    <source>
        <strain evidence="2 3">Ve08.2h10</strain>
    </source>
</reference>
<keyword evidence="3" id="KW-1185">Reference proteome</keyword>
<dbReference type="PANTHER" id="PTHR35871">
    <property type="entry name" value="EXPRESSED PROTEIN"/>
    <property type="match status" value="1"/>
</dbReference>
<accession>A0A0D0DH90</accession>
<proteinExistence type="predicted"/>
<evidence type="ECO:0000256" key="1">
    <source>
        <dbReference type="SAM" id="MobiDB-lite"/>
    </source>
</evidence>
<gene>
    <name evidence="2" type="ORF">PAXRUDRAFT_36084</name>
</gene>
<feature type="region of interest" description="Disordered" evidence="1">
    <location>
        <begin position="23"/>
        <end position="87"/>
    </location>
</feature>
<protein>
    <submittedName>
        <fullName evidence="2">Uncharacterized protein</fullName>
    </submittedName>
</protein>
<dbReference type="HOGENOM" id="CLU_005726_6_2_1"/>